<feature type="active site" description="Proton acceptor" evidence="6">
    <location>
        <position position="60"/>
    </location>
</feature>
<feature type="binding site" evidence="6">
    <location>
        <position position="164"/>
    </location>
    <ligand>
        <name>NAD(+)</name>
        <dbReference type="ChEBI" id="CHEBI:57540"/>
    </ligand>
</feature>
<dbReference type="STRING" id="70996.SE18_03375"/>
<evidence type="ECO:0000256" key="3">
    <source>
        <dbReference type="ARBA" id="ARBA00022857"/>
    </source>
</evidence>
<dbReference type="PATRIC" id="fig|70996.4.peg.1167"/>
<dbReference type="Proteomes" id="UP000050277">
    <property type="component" value="Unassembled WGS sequence"/>
</dbReference>
<evidence type="ECO:0000313" key="8">
    <source>
        <dbReference type="Proteomes" id="UP000050277"/>
    </source>
</evidence>
<keyword evidence="6" id="KW-0067">ATP-binding</keyword>
<keyword evidence="1 6" id="KW-0808">Transferase</keyword>
<dbReference type="InterPro" id="IPR017437">
    <property type="entry name" value="ATP-NAD_kinase_PpnK-typ_C"/>
</dbReference>
<comment type="caution">
    <text evidence="7">The sequence shown here is derived from an EMBL/GenBank/DDBJ whole genome shotgun (WGS) entry which is preliminary data.</text>
</comment>
<dbReference type="GO" id="GO:0051287">
    <property type="term" value="F:NAD binding"/>
    <property type="evidence" value="ECO:0007669"/>
    <property type="project" value="UniProtKB-ARBA"/>
</dbReference>
<comment type="cofactor">
    <cofactor evidence="6">
        <name>a divalent metal cation</name>
        <dbReference type="ChEBI" id="CHEBI:60240"/>
    </cofactor>
</comment>
<dbReference type="Pfam" id="PF01513">
    <property type="entry name" value="NAD_kinase"/>
    <property type="match status" value="1"/>
</dbReference>
<dbReference type="HAMAP" id="MF_00361">
    <property type="entry name" value="NAD_kinase"/>
    <property type="match status" value="1"/>
</dbReference>
<dbReference type="Gene3D" id="3.40.50.10330">
    <property type="entry name" value="Probable inorganic polyphosphate/atp-NAD kinase, domain 1"/>
    <property type="match status" value="1"/>
</dbReference>
<comment type="catalytic activity">
    <reaction evidence="5 6">
        <text>NAD(+) + ATP = ADP + NADP(+) + H(+)</text>
        <dbReference type="Rhea" id="RHEA:18629"/>
        <dbReference type="ChEBI" id="CHEBI:15378"/>
        <dbReference type="ChEBI" id="CHEBI:30616"/>
        <dbReference type="ChEBI" id="CHEBI:57540"/>
        <dbReference type="ChEBI" id="CHEBI:58349"/>
        <dbReference type="ChEBI" id="CHEBI:456216"/>
        <dbReference type="EC" id="2.7.1.23"/>
    </reaction>
</comment>
<feature type="binding site" evidence="6">
    <location>
        <position position="65"/>
    </location>
    <ligand>
        <name>NAD(+)</name>
        <dbReference type="ChEBI" id="CHEBI:57540"/>
    </ligand>
</feature>
<keyword evidence="4 6" id="KW-0520">NAD</keyword>
<dbReference type="GO" id="GO:0006741">
    <property type="term" value="P:NADP+ biosynthetic process"/>
    <property type="evidence" value="ECO:0007669"/>
    <property type="project" value="UniProtKB-UniRule"/>
</dbReference>
<feature type="binding site" evidence="6">
    <location>
        <position position="233"/>
    </location>
    <ligand>
        <name>NAD(+)</name>
        <dbReference type="ChEBI" id="CHEBI:57540"/>
    </ligand>
</feature>
<sequence length="275" mass="29892">MQTIGVLYNPLVPATAQAGERIAAWLGERGLSVWLGTSQSARDEPELVAPCELLLALGGDGTVLRAARVGITHTMPILGVAMGHLSFMAEVTEESVFEGLEVLLSGGGWYDQRTLVRARVLRQGQEIYNDLALNEVLLSRRDVARVVHVSVAIDDMPLTSYRADGVLVSTATGSTAYALAAGGPVLDPRSDSLLLVTVAGHLTSLPALVLPPATKITWTLARHHPTIISLDGQWSFPIEPDDQIEVTRAEEICRFAHVYPQAHFYQTLTQRLRRQ</sequence>
<dbReference type="GO" id="GO:0005524">
    <property type="term" value="F:ATP binding"/>
    <property type="evidence" value="ECO:0007669"/>
    <property type="project" value="UniProtKB-KW"/>
</dbReference>
<proteinExistence type="inferred from homology"/>
<dbReference type="PANTHER" id="PTHR20275">
    <property type="entry name" value="NAD KINASE"/>
    <property type="match status" value="1"/>
</dbReference>
<dbReference type="Pfam" id="PF20143">
    <property type="entry name" value="NAD_kinase_C"/>
    <property type="match status" value="1"/>
</dbReference>
<dbReference type="SUPFAM" id="SSF111331">
    <property type="entry name" value="NAD kinase/diacylglycerol kinase-like"/>
    <property type="match status" value="1"/>
</dbReference>
<dbReference type="InterPro" id="IPR017438">
    <property type="entry name" value="ATP-NAD_kinase_N"/>
</dbReference>
<keyword evidence="6" id="KW-0547">Nucleotide-binding</keyword>
<keyword evidence="8" id="KW-1185">Reference proteome</keyword>
<feature type="binding site" evidence="6">
    <location>
        <position position="145"/>
    </location>
    <ligand>
        <name>NAD(+)</name>
        <dbReference type="ChEBI" id="CHEBI:57540"/>
    </ligand>
</feature>
<evidence type="ECO:0000256" key="6">
    <source>
        <dbReference type="HAMAP-Rule" id="MF_00361"/>
    </source>
</evidence>
<feature type="binding site" evidence="6">
    <location>
        <position position="199"/>
    </location>
    <ligand>
        <name>NAD(+)</name>
        <dbReference type="ChEBI" id="CHEBI:57540"/>
    </ligand>
</feature>
<feature type="binding site" evidence="6">
    <location>
        <position position="162"/>
    </location>
    <ligand>
        <name>NAD(+)</name>
        <dbReference type="ChEBI" id="CHEBI:57540"/>
    </ligand>
</feature>
<dbReference type="GO" id="GO:0003951">
    <property type="term" value="F:NAD+ kinase activity"/>
    <property type="evidence" value="ECO:0007669"/>
    <property type="project" value="UniProtKB-UniRule"/>
</dbReference>
<dbReference type="OrthoDB" id="9774737at2"/>
<dbReference type="RefSeq" id="WP_054533008.1">
    <property type="nucleotide sequence ID" value="NZ_LGKP01000007.1"/>
</dbReference>
<comment type="function">
    <text evidence="6">Involved in the regulation of the intracellular balance of NAD and NADP, and is a key enzyme in the biosynthesis of NADP. Catalyzes specifically the phosphorylation on 2'-hydroxyl of the adenosine moiety of NAD to yield NADP.</text>
</comment>
<dbReference type="PANTHER" id="PTHR20275:SF0">
    <property type="entry name" value="NAD KINASE"/>
    <property type="match status" value="1"/>
</dbReference>
<accession>A0A0P6Y4U4</accession>
<evidence type="ECO:0000256" key="2">
    <source>
        <dbReference type="ARBA" id="ARBA00022777"/>
    </source>
</evidence>
<dbReference type="AlphaFoldDB" id="A0A0P6Y4U4"/>
<reference evidence="7 8" key="1">
    <citation type="submission" date="2015-07" db="EMBL/GenBank/DDBJ databases">
        <title>Whole genome sequence of Herpetosiphon geysericola DSM 7119.</title>
        <authorList>
            <person name="Hemp J."/>
            <person name="Ward L.M."/>
            <person name="Pace L.A."/>
            <person name="Fischer W.W."/>
        </authorList>
    </citation>
    <scope>NUCLEOTIDE SEQUENCE [LARGE SCALE GENOMIC DNA]</scope>
    <source>
        <strain evidence="7 8">DSM 7119</strain>
    </source>
</reference>
<keyword evidence="3 6" id="KW-0521">NADP</keyword>
<dbReference type="InterPro" id="IPR002504">
    <property type="entry name" value="NADK"/>
</dbReference>
<evidence type="ECO:0000256" key="4">
    <source>
        <dbReference type="ARBA" id="ARBA00023027"/>
    </source>
</evidence>
<comment type="subcellular location">
    <subcellularLocation>
        <location evidence="6">Cytoplasm</location>
    </subcellularLocation>
</comment>
<comment type="caution">
    <text evidence="6">Lacks conserved residue(s) required for the propagation of feature annotation.</text>
</comment>
<evidence type="ECO:0000313" key="7">
    <source>
        <dbReference type="EMBL" id="KPL91196.1"/>
    </source>
</evidence>
<evidence type="ECO:0000256" key="5">
    <source>
        <dbReference type="ARBA" id="ARBA00047925"/>
    </source>
</evidence>
<feature type="binding site" evidence="6">
    <location>
        <begin position="60"/>
        <end position="61"/>
    </location>
    <ligand>
        <name>NAD(+)</name>
        <dbReference type="ChEBI" id="CHEBI:57540"/>
    </ligand>
</feature>
<dbReference type="EMBL" id="LGKP01000007">
    <property type="protein sequence ID" value="KPL91196.1"/>
    <property type="molecule type" value="Genomic_DNA"/>
</dbReference>
<comment type="similarity">
    <text evidence="6">Belongs to the NAD kinase family.</text>
</comment>
<keyword evidence="6" id="KW-0963">Cytoplasm</keyword>
<feature type="binding site" evidence="6">
    <location>
        <begin position="134"/>
        <end position="135"/>
    </location>
    <ligand>
        <name>NAD(+)</name>
        <dbReference type="ChEBI" id="CHEBI:57540"/>
    </ligand>
</feature>
<organism evidence="7 8">
    <name type="scientific">Herpetosiphon geysericola</name>
    <dbReference type="NCBI Taxonomy" id="70996"/>
    <lineage>
        <taxon>Bacteria</taxon>
        <taxon>Bacillati</taxon>
        <taxon>Chloroflexota</taxon>
        <taxon>Chloroflexia</taxon>
        <taxon>Herpetosiphonales</taxon>
        <taxon>Herpetosiphonaceae</taxon>
        <taxon>Herpetosiphon</taxon>
    </lineage>
</organism>
<gene>
    <name evidence="6" type="primary">nadK</name>
    <name evidence="7" type="ORF">SE18_03375</name>
</gene>
<dbReference type="GO" id="GO:0005737">
    <property type="term" value="C:cytoplasm"/>
    <property type="evidence" value="ECO:0007669"/>
    <property type="project" value="UniProtKB-SubCell"/>
</dbReference>
<dbReference type="GO" id="GO:0046872">
    <property type="term" value="F:metal ion binding"/>
    <property type="evidence" value="ECO:0007669"/>
    <property type="project" value="UniProtKB-UniRule"/>
</dbReference>
<dbReference type="GO" id="GO:0019674">
    <property type="term" value="P:NAD+ metabolic process"/>
    <property type="evidence" value="ECO:0007669"/>
    <property type="project" value="InterPro"/>
</dbReference>
<dbReference type="Gene3D" id="2.60.200.30">
    <property type="entry name" value="Probable inorganic polyphosphate/atp-NAD kinase, domain 2"/>
    <property type="match status" value="1"/>
</dbReference>
<dbReference type="EC" id="2.7.1.23" evidence="6"/>
<evidence type="ECO:0000256" key="1">
    <source>
        <dbReference type="ARBA" id="ARBA00022679"/>
    </source>
</evidence>
<keyword evidence="2 6" id="KW-0418">Kinase</keyword>
<name>A0A0P6Y4U4_9CHLR</name>
<dbReference type="InterPro" id="IPR016064">
    <property type="entry name" value="NAD/diacylglycerol_kinase_sf"/>
</dbReference>
<protein>
    <recommendedName>
        <fullName evidence="6">NAD kinase</fullName>
        <ecNumber evidence="6">2.7.1.23</ecNumber>
    </recommendedName>
    <alternativeName>
        <fullName evidence="6">ATP-dependent NAD kinase</fullName>
    </alternativeName>
</protein>